<evidence type="ECO:0000313" key="8">
    <source>
        <dbReference type="EMBL" id="CAD7449857.1"/>
    </source>
</evidence>
<protein>
    <recommendedName>
        <fullName evidence="7">PRA1 family protein</fullName>
    </recommendedName>
</protein>
<keyword evidence="6 7" id="KW-0472">Membrane</keyword>
<dbReference type="AlphaFoldDB" id="A0A7R9FAF2"/>
<keyword evidence="5 7" id="KW-1133">Transmembrane helix</keyword>
<dbReference type="GO" id="GO:0005794">
    <property type="term" value="C:Golgi apparatus"/>
    <property type="evidence" value="ECO:0007669"/>
    <property type="project" value="TreeGrafter"/>
</dbReference>
<reference evidence="8" key="1">
    <citation type="submission" date="2020-11" db="EMBL/GenBank/DDBJ databases">
        <authorList>
            <person name="Tran Van P."/>
        </authorList>
    </citation>
    <scope>NUCLEOTIDE SEQUENCE</scope>
</reference>
<dbReference type="GO" id="GO:0016020">
    <property type="term" value="C:membrane"/>
    <property type="evidence" value="ECO:0007669"/>
    <property type="project" value="UniProtKB-SubCell"/>
</dbReference>
<accession>A0A7R9FAF2</accession>
<evidence type="ECO:0000256" key="5">
    <source>
        <dbReference type="ARBA" id="ARBA00022989"/>
    </source>
</evidence>
<comment type="subcellular location">
    <subcellularLocation>
        <location evidence="2">Cytoplasmic vesicle</location>
        <location evidence="2">Secretory vesicle</location>
        <location evidence="2">Synaptic vesicle</location>
    </subcellularLocation>
    <subcellularLocation>
        <location evidence="1 7">Membrane</location>
        <topology evidence="1 7">Multi-pass membrane protein</topology>
    </subcellularLocation>
</comment>
<dbReference type="GO" id="GO:0008021">
    <property type="term" value="C:synaptic vesicle"/>
    <property type="evidence" value="ECO:0007669"/>
    <property type="project" value="UniProtKB-SubCell"/>
</dbReference>
<dbReference type="EMBL" id="OD572737">
    <property type="protein sequence ID" value="CAD7449857.1"/>
    <property type="molecule type" value="Genomic_DNA"/>
</dbReference>
<evidence type="ECO:0000256" key="1">
    <source>
        <dbReference type="ARBA" id="ARBA00004141"/>
    </source>
</evidence>
<dbReference type="PANTHER" id="PTHR19317:SF0">
    <property type="entry name" value="PRENYLATED RAB ACCEPTOR PROTEIN 1"/>
    <property type="match status" value="1"/>
</dbReference>
<sequence length="174" mass="19622">MFQLPKQLSLSSLAAKEWIGQRRETIRPWALFINTAHLRAPSSLPRLSKRVVKNIEYFHSNYFFVFLGLIAYCLITSPLLLIAVAASLGACYILSLKNSERKISFMGHELTLVQQYGLIAVCSFPIFYLAGAGAALFWVLGTSFFIIALHASFYNIDAILIPEEDRFDLVIEEV</sequence>
<proteinExistence type="inferred from homology"/>
<dbReference type="Pfam" id="PF03208">
    <property type="entry name" value="PRA1"/>
    <property type="match status" value="1"/>
</dbReference>
<feature type="transmembrane region" description="Helical" evidence="7">
    <location>
        <begin position="62"/>
        <end position="95"/>
    </location>
</feature>
<keyword evidence="4 7" id="KW-0812">Transmembrane</keyword>
<organism evidence="8">
    <name type="scientific">Timema bartmani</name>
    <dbReference type="NCBI Taxonomy" id="61472"/>
    <lineage>
        <taxon>Eukaryota</taxon>
        <taxon>Metazoa</taxon>
        <taxon>Ecdysozoa</taxon>
        <taxon>Arthropoda</taxon>
        <taxon>Hexapoda</taxon>
        <taxon>Insecta</taxon>
        <taxon>Pterygota</taxon>
        <taxon>Neoptera</taxon>
        <taxon>Polyneoptera</taxon>
        <taxon>Phasmatodea</taxon>
        <taxon>Timematodea</taxon>
        <taxon>Timematoidea</taxon>
        <taxon>Timematidae</taxon>
        <taxon>Timema</taxon>
    </lineage>
</organism>
<evidence type="ECO:0000256" key="4">
    <source>
        <dbReference type="ARBA" id="ARBA00022692"/>
    </source>
</evidence>
<evidence type="ECO:0000256" key="7">
    <source>
        <dbReference type="RuleBase" id="RU363107"/>
    </source>
</evidence>
<name>A0A7R9FAF2_9NEOP</name>
<evidence type="ECO:0000256" key="2">
    <source>
        <dbReference type="ARBA" id="ARBA00004234"/>
    </source>
</evidence>
<comment type="similarity">
    <text evidence="3 7">Belongs to the PRA1 family.</text>
</comment>
<dbReference type="PANTHER" id="PTHR19317">
    <property type="entry name" value="PRENYLATED RAB ACCEPTOR 1-RELATED"/>
    <property type="match status" value="1"/>
</dbReference>
<evidence type="ECO:0000256" key="3">
    <source>
        <dbReference type="ARBA" id="ARBA00006483"/>
    </source>
</evidence>
<feature type="transmembrane region" description="Helical" evidence="7">
    <location>
        <begin position="116"/>
        <end position="138"/>
    </location>
</feature>
<gene>
    <name evidence="8" type="ORF">TBIB3V08_LOCUS12130</name>
</gene>
<evidence type="ECO:0000256" key="6">
    <source>
        <dbReference type="ARBA" id="ARBA00023136"/>
    </source>
</evidence>
<dbReference type="InterPro" id="IPR004895">
    <property type="entry name" value="Prenylated_rab_accept_PRA1"/>
</dbReference>